<evidence type="ECO:0000259" key="7">
    <source>
        <dbReference type="Pfam" id="PF05140"/>
    </source>
</evidence>
<feature type="domain" description="ResB-like" evidence="7">
    <location>
        <begin position="58"/>
        <end position="126"/>
    </location>
</feature>
<protein>
    <submittedName>
        <fullName evidence="8">ResB-like family protein</fullName>
    </submittedName>
</protein>
<sequence length="290" mass="32739">MKWSIRIMTIIVLFLITGSILVSSKAYEKIFWSPLCLILLGVFTVIMMVCSFKQGLSLKKVGFQICHMGIVVILIGAGIGYFAGVKATAVFPMDTPYNQLQLEDGRVVDMGFHVSVIDFQVTRYNPDYYLYKPLEGNAKSDDLKDYENLGAFASSFDGSYDLKKYGRIDAQELRDSTARDGWCSKYPLENGLILVKAAPKDKHYLAKLQIIDSNNREIIEKLEVNHPVDYSGWRFYLGSYDSENNSYVVLTAKRDPGTALVIYGMWAVLFGTVILCFRKRNYLQGGESDV</sequence>
<feature type="transmembrane region" description="Helical" evidence="6">
    <location>
        <begin position="7"/>
        <end position="24"/>
    </location>
</feature>
<evidence type="ECO:0000256" key="1">
    <source>
        <dbReference type="ARBA" id="ARBA00004141"/>
    </source>
</evidence>
<evidence type="ECO:0000313" key="9">
    <source>
        <dbReference type="Proteomes" id="UP000253034"/>
    </source>
</evidence>
<keyword evidence="5 6" id="KW-0472">Membrane</keyword>
<feature type="transmembrane region" description="Helical" evidence="6">
    <location>
        <begin position="260"/>
        <end position="277"/>
    </location>
</feature>
<proteinExistence type="predicted"/>
<comment type="caution">
    <text evidence="8">The sequence shown here is derived from an EMBL/GenBank/DDBJ whole genome shotgun (WGS) entry which is preliminary data.</text>
</comment>
<reference evidence="8 9" key="1">
    <citation type="submission" date="2018-07" db="EMBL/GenBank/DDBJ databases">
        <title>Genomic Encyclopedia of Type Strains, Phase IV (KMG-IV): sequencing the most valuable type-strain genomes for metagenomic binning, comparative biology and taxonomic classification.</title>
        <authorList>
            <person name="Goeker M."/>
        </authorList>
    </citation>
    <scope>NUCLEOTIDE SEQUENCE [LARGE SCALE GENOMIC DNA]</scope>
    <source>
        <strain evidence="8 9">DSM 27016</strain>
    </source>
</reference>
<dbReference type="RefSeq" id="WP_114300174.1">
    <property type="nucleotide sequence ID" value="NZ_QPJT01000042.1"/>
</dbReference>
<keyword evidence="2 6" id="KW-0812">Transmembrane</keyword>
<keyword evidence="9" id="KW-1185">Reference proteome</keyword>
<dbReference type="Proteomes" id="UP000253034">
    <property type="component" value="Unassembled WGS sequence"/>
</dbReference>
<dbReference type="AlphaFoldDB" id="A0A369AGL4"/>
<dbReference type="GO" id="GO:0017004">
    <property type="term" value="P:cytochrome complex assembly"/>
    <property type="evidence" value="ECO:0007669"/>
    <property type="project" value="UniProtKB-KW"/>
</dbReference>
<evidence type="ECO:0000256" key="6">
    <source>
        <dbReference type="SAM" id="Phobius"/>
    </source>
</evidence>
<dbReference type="InterPro" id="IPR023494">
    <property type="entry name" value="Cyt_c_bgen_Ccs1/CcsB/ResB"/>
</dbReference>
<feature type="transmembrane region" description="Helical" evidence="6">
    <location>
        <begin position="61"/>
        <end position="83"/>
    </location>
</feature>
<comment type="subcellular location">
    <subcellularLocation>
        <location evidence="1">Membrane</location>
        <topology evidence="1">Multi-pass membrane protein</topology>
    </subcellularLocation>
</comment>
<evidence type="ECO:0000256" key="4">
    <source>
        <dbReference type="ARBA" id="ARBA00022989"/>
    </source>
</evidence>
<gene>
    <name evidence="8" type="ORF">DFR58_1424</name>
</gene>
<dbReference type="EMBL" id="QPJT01000042">
    <property type="protein sequence ID" value="RCX08489.1"/>
    <property type="molecule type" value="Genomic_DNA"/>
</dbReference>
<keyword evidence="4 6" id="KW-1133">Transmembrane helix</keyword>
<evidence type="ECO:0000313" key="8">
    <source>
        <dbReference type="EMBL" id="RCX08489.1"/>
    </source>
</evidence>
<evidence type="ECO:0000256" key="2">
    <source>
        <dbReference type="ARBA" id="ARBA00022692"/>
    </source>
</evidence>
<evidence type="ECO:0000256" key="3">
    <source>
        <dbReference type="ARBA" id="ARBA00022748"/>
    </source>
</evidence>
<accession>A0A369AGL4</accession>
<evidence type="ECO:0000256" key="5">
    <source>
        <dbReference type="ARBA" id="ARBA00023136"/>
    </source>
</evidence>
<keyword evidence="3" id="KW-0201">Cytochrome c-type biogenesis</keyword>
<dbReference type="Pfam" id="PF05140">
    <property type="entry name" value="ResB"/>
    <property type="match status" value="1"/>
</dbReference>
<dbReference type="OrthoDB" id="596762at2"/>
<dbReference type="InterPro" id="IPR007816">
    <property type="entry name" value="ResB-like_domain"/>
</dbReference>
<dbReference type="GO" id="GO:0016020">
    <property type="term" value="C:membrane"/>
    <property type="evidence" value="ECO:0007669"/>
    <property type="project" value="UniProtKB-SubCell"/>
</dbReference>
<dbReference type="PANTHER" id="PTHR31566">
    <property type="entry name" value="CYTOCHROME C BIOGENESIS PROTEIN CCS1, CHLOROPLASTIC"/>
    <property type="match status" value="1"/>
</dbReference>
<dbReference type="PANTHER" id="PTHR31566:SF5">
    <property type="entry name" value="RESB-LIKE DOMAIN-CONTAINING PROTEIN"/>
    <property type="match status" value="1"/>
</dbReference>
<name>A0A369AGL4_9FIRM</name>
<feature type="transmembrane region" description="Helical" evidence="6">
    <location>
        <begin position="30"/>
        <end position="49"/>
    </location>
</feature>
<organism evidence="8 9">
    <name type="scientific">Anaerobacterium chartisolvens</name>
    <dbReference type="NCBI Taxonomy" id="1297424"/>
    <lineage>
        <taxon>Bacteria</taxon>
        <taxon>Bacillati</taxon>
        <taxon>Bacillota</taxon>
        <taxon>Clostridia</taxon>
        <taxon>Eubacteriales</taxon>
        <taxon>Oscillospiraceae</taxon>
        <taxon>Anaerobacterium</taxon>
    </lineage>
</organism>